<evidence type="ECO:0000256" key="2">
    <source>
        <dbReference type="ARBA" id="ARBA00009726"/>
    </source>
</evidence>
<keyword evidence="3" id="KW-0813">Transport</keyword>
<dbReference type="Pfam" id="PF00664">
    <property type="entry name" value="ABC_membrane"/>
    <property type="match status" value="2"/>
</dbReference>
<keyword evidence="14" id="KW-1185">Reference proteome</keyword>
<dbReference type="Pfam" id="PF00005">
    <property type="entry name" value="ABC_tran"/>
    <property type="match status" value="2"/>
</dbReference>
<protein>
    <recommendedName>
        <fullName evidence="15">Multidrug resistance-associated ABC transporter</fullName>
    </recommendedName>
</protein>
<organism evidence="13 14">
    <name type="scientific">Agrocybe pediades</name>
    <dbReference type="NCBI Taxonomy" id="84607"/>
    <lineage>
        <taxon>Eukaryota</taxon>
        <taxon>Fungi</taxon>
        <taxon>Dikarya</taxon>
        <taxon>Basidiomycota</taxon>
        <taxon>Agaricomycotina</taxon>
        <taxon>Agaricomycetes</taxon>
        <taxon>Agaricomycetidae</taxon>
        <taxon>Agaricales</taxon>
        <taxon>Agaricineae</taxon>
        <taxon>Strophariaceae</taxon>
        <taxon>Agrocybe</taxon>
    </lineage>
</organism>
<dbReference type="InterPro" id="IPR011527">
    <property type="entry name" value="ABC1_TM_dom"/>
</dbReference>
<evidence type="ECO:0000259" key="12">
    <source>
        <dbReference type="PROSITE" id="PS50929"/>
    </source>
</evidence>
<evidence type="ECO:0008006" key="15">
    <source>
        <dbReference type="Google" id="ProtNLM"/>
    </source>
</evidence>
<feature type="compositionally biased region" description="Basic and acidic residues" evidence="9">
    <location>
        <begin position="489"/>
        <end position="515"/>
    </location>
</feature>
<feature type="transmembrane region" description="Helical" evidence="10">
    <location>
        <begin position="870"/>
        <end position="892"/>
    </location>
</feature>
<feature type="region of interest" description="Disordered" evidence="9">
    <location>
        <begin position="80"/>
        <end position="119"/>
    </location>
</feature>
<evidence type="ECO:0000256" key="9">
    <source>
        <dbReference type="SAM" id="MobiDB-lite"/>
    </source>
</evidence>
<dbReference type="CDD" id="cd18597">
    <property type="entry name" value="ABC_6TM_YOR1_D1_like"/>
    <property type="match status" value="1"/>
</dbReference>
<feature type="transmembrane region" description="Helical" evidence="10">
    <location>
        <begin position="194"/>
        <end position="212"/>
    </location>
</feature>
<dbReference type="InterPro" id="IPR027417">
    <property type="entry name" value="P-loop_NTPase"/>
</dbReference>
<feature type="transmembrane region" description="Helical" evidence="10">
    <location>
        <begin position="278"/>
        <end position="295"/>
    </location>
</feature>
<name>A0A8H4VJ92_9AGAR</name>
<feature type="transmembrane region" description="Helical" evidence="10">
    <location>
        <begin position="377"/>
        <end position="404"/>
    </location>
</feature>
<evidence type="ECO:0000256" key="5">
    <source>
        <dbReference type="ARBA" id="ARBA00022741"/>
    </source>
</evidence>
<comment type="similarity">
    <text evidence="2">Belongs to the ABC transporter superfamily. ABCC family. Conjugate transporter (TC 3.A.1.208) subfamily.</text>
</comment>
<dbReference type="EMBL" id="JAACJL010000059">
    <property type="protein sequence ID" value="KAF4609885.1"/>
    <property type="molecule type" value="Genomic_DNA"/>
</dbReference>
<comment type="caution">
    <text evidence="13">The sequence shown here is derived from an EMBL/GenBank/DDBJ whole genome shotgun (WGS) entry which is preliminary data.</text>
</comment>
<evidence type="ECO:0000256" key="1">
    <source>
        <dbReference type="ARBA" id="ARBA00004141"/>
    </source>
</evidence>
<sequence length="1406" mass="155368">MRLKNLFYPPPAPPGFGKGKVLPEASASWLSRLSFHWLGSFLNVGFSRPLEKDDFWELPETRHTGVLTDIVEQNYFARCPPQKRPRHMRDGGEDSTTQTSESEKEAKEGGAPETASPPTAPAYDESLFKALLQSFKKRIWFSSLLLVASDTLRTTTPLVNKVLITWLTESFVFSRLSASEKDEATAAGFKPPRGVGYGIGLAFALFVMQEAASVMSNHYMISGMTTGLYLRTGITGAIFRKSLRLSGKSRAEHTVGKITTLISTDVARLDSFAWLGPYLWAAPVQLILGIGLLIGTLGYSALVGLGVLILSLPVQGILVAIMMNQTKKGVKITDKRVRLTTEVMQGIRLIKVYGWEAFYTSRIIGFRREEIKRIRKASFAMALLVAMFSFTPELAAILSFITYALTKHDLNIAIIFTSLQLFNVIRVPLLLIPFSLSGLSDALVSLGRLSEFLTAEELGDPYRIEPSQSLAVKVNASFEWENVVKLEKPKAKEAESKDDPQAKIKAAKEKKEQKKKEKAAKKKKVEVPGTETSEKAEVQAEPGTSPEAPEEKPFCLEDLHLEIRKGDFVAIVGRVGSGKSSILQALIGEMKRTRGEVVFGGTMAYVPQNPWIKNATLRENILFGQKDDVDRFSEIIRTCSLEHDLEILPQADRTEIGEKGINLSGGQKARVSLARAAYSTADVVLLDDPLSALDSYVGKKILEDCILEGPFAKRTRILVTHSLHVLDRTDFIYVVDNGKIVEQGTYSELMSQSGMFTRLIEEYGNTEGQHSLTQTKGRASQEVKEGSSDKAELDAALMQAEERMTGAVSWRVYSKYLENAGGIIWAPVILLLLLLTQANNVATTLFLGFWTGETIHNFTQGDYMAVYAGLGASAAALSFLLTYAFIIIGLFASLNLYKGALGGVLHSRVSFFDTTPMGRIVNRLSKDQEVIDTQLPIILMQFLSAFSSVIGTVGLVFYAFPYLGIIFPPLVVLYYAASVYYRRSSVEAKRLDSLFRSFMYGSYTETLTGLPTIRAYGRQDRSVKAAQENLDMENRAYLMTVVMQRWLAVRLDFFANVLVLGIGLFAAGFRNSVNPSKISVVLSYTLSATQVFSEMISLFAQSEQNMNAVERVLHYSELPPESGKVDPVDPPESWPEDGAVTFDRVSMAYRENLPTVLKGISFQISAREKVGVVGRTGSGKSSLIQALLRMVELQEGRIDIDGLDISGVPLETLRRRIAFVPQDSTLFLGTLRDNLDPQSLRTDAELISIIQRCGLLPKEGTVDAAAEAKFSLDSTVGDEGSNYSAGEKQLLALCRALVKNSRIIILDEATSSVDAETDTKLQRTIREEFASSTLICIAHRLNTIAHYDRIIVMDNGVVAEFDTVLNLFDRPDSIFRSLCDEAHLTRADILKLRRDHDGLTESSLSL</sequence>
<dbReference type="PANTHER" id="PTHR24223">
    <property type="entry name" value="ATP-BINDING CASSETTE SUB-FAMILY C"/>
    <property type="match status" value="1"/>
</dbReference>
<feature type="region of interest" description="Disordered" evidence="9">
    <location>
        <begin position="489"/>
        <end position="552"/>
    </location>
</feature>
<feature type="transmembrane region" description="Helical" evidence="10">
    <location>
        <begin position="962"/>
        <end position="981"/>
    </location>
</feature>
<dbReference type="PROSITE" id="PS00211">
    <property type="entry name" value="ABC_TRANSPORTER_1"/>
    <property type="match status" value="2"/>
</dbReference>
<dbReference type="InterPro" id="IPR017871">
    <property type="entry name" value="ABC_transporter-like_CS"/>
</dbReference>
<evidence type="ECO:0000313" key="13">
    <source>
        <dbReference type="EMBL" id="KAF4609885.1"/>
    </source>
</evidence>
<proteinExistence type="inferred from homology"/>
<feature type="domain" description="ABC transmembrane type-1" evidence="12">
    <location>
        <begin position="140"/>
        <end position="441"/>
    </location>
</feature>
<dbReference type="Proteomes" id="UP000521872">
    <property type="component" value="Unassembled WGS sequence"/>
</dbReference>
<keyword evidence="6" id="KW-0067">ATP-binding</keyword>
<keyword evidence="8 10" id="KW-0472">Membrane</keyword>
<dbReference type="PROSITE" id="PS50893">
    <property type="entry name" value="ABC_TRANSPORTER_2"/>
    <property type="match status" value="2"/>
</dbReference>
<feature type="domain" description="ABC transmembrane type-1" evidence="12">
    <location>
        <begin position="828"/>
        <end position="1104"/>
    </location>
</feature>
<dbReference type="FunFam" id="1.20.1560.10:FF:000082">
    <property type="entry name" value="ABC transporter, multidrug resistance associated protein"/>
    <property type="match status" value="1"/>
</dbReference>
<evidence type="ECO:0000259" key="11">
    <source>
        <dbReference type="PROSITE" id="PS50893"/>
    </source>
</evidence>
<comment type="subcellular location">
    <subcellularLocation>
        <location evidence="1">Membrane</location>
        <topology evidence="1">Multi-pass membrane protein</topology>
    </subcellularLocation>
</comment>
<gene>
    <name evidence="13" type="ORF">D9613_010690</name>
</gene>
<dbReference type="SMART" id="SM00382">
    <property type="entry name" value="AAA"/>
    <property type="match status" value="2"/>
</dbReference>
<dbReference type="InterPro" id="IPR003593">
    <property type="entry name" value="AAA+_ATPase"/>
</dbReference>
<dbReference type="GO" id="GO:0005524">
    <property type="term" value="F:ATP binding"/>
    <property type="evidence" value="ECO:0007669"/>
    <property type="project" value="UniProtKB-KW"/>
</dbReference>
<evidence type="ECO:0000313" key="14">
    <source>
        <dbReference type="Proteomes" id="UP000521872"/>
    </source>
</evidence>
<evidence type="ECO:0000256" key="6">
    <source>
        <dbReference type="ARBA" id="ARBA00022840"/>
    </source>
</evidence>
<dbReference type="SUPFAM" id="SSF52540">
    <property type="entry name" value="P-loop containing nucleoside triphosphate hydrolases"/>
    <property type="match status" value="2"/>
</dbReference>
<feature type="domain" description="ABC transporter" evidence="11">
    <location>
        <begin position="1140"/>
        <end position="1380"/>
    </location>
</feature>
<dbReference type="Gene3D" id="3.40.50.300">
    <property type="entry name" value="P-loop containing nucleotide triphosphate hydrolases"/>
    <property type="match status" value="2"/>
</dbReference>
<reference evidence="13 14" key="1">
    <citation type="submission" date="2019-12" db="EMBL/GenBank/DDBJ databases">
        <authorList>
            <person name="Floudas D."/>
            <person name="Bentzer J."/>
            <person name="Ahren D."/>
            <person name="Johansson T."/>
            <person name="Persson P."/>
            <person name="Tunlid A."/>
        </authorList>
    </citation>
    <scope>NUCLEOTIDE SEQUENCE [LARGE SCALE GENOMIC DNA]</scope>
    <source>
        <strain evidence="13 14">CBS 102.39</strain>
    </source>
</reference>
<evidence type="ECO:0000256" key="7">
    <source>
        <dbReference type="ARBA" id="ARBA00022989"/>
    </source>
</evidence>
<accession>A0A8H4VJ92</accession>
<feature type="transmembrane region" description="Helical" evidence="10">
    <location>
        <begin position="823"/>
        <end position="850"/>
    </location>
</feature>
<dbReference type="InterPro" id="IPR050173">
    <property type="entry name" value="ABC_transporter_C-like"/>
</dbReference>
<keyword evidence="4 10" id="KW-0812">Transmembrane</keyword>
<dbReference type="FunFam" id="3.40.50.300:FF:000565">
    <property type="entry name" value="ABC bile acid transporter"/>
    <property type="match status" value="1"/>
</dbReference>
<dbReference type="GO" id="GO:0016887">
    <property type="term" value="F:ATP hydrolysis activity"/>
    <property type="evidence" value="ECO:0007669"/>
    <property type="project" value="InterPro"/>
</dbReference>
<evidence type="ECO:0000256" key="8">
    <source>
        <dbReference type="ARBA" id="ARBA00023136"/>
    </source>
</evidence>
<evidence type="ECO:0000256" key="3">
    <source>
        <dbReference type="ARBA" id="ARBA00022448"/>
    </source>
</evidence>
<dbReference type="PANTHER" id="PTHR24223:SF456">
    <property type="entry name" value="MULTIDRUG RESISTANCE-ASSOCIATED PROTEIN LETHAL(2)03659"/>
    <property type="match status" value="1"/>
</dbReference>
<keyword evidence="5" id="KW-0547">Nucleotide-binding</keyword>
<dbReference type="GO" id="GO:0016020">
    <property type="term" value="C:membrane"/>
    <property type="evidence" value="ECO:0007669"/>
    <property type="project" value="UniProtKB-SubCell"/>
</dbReference>
<evidence type="ECO:0000256" key="4">
    <source>
        <dbReference type="ARBA" id="ARBA00022692"/>
    </source>
</evidence>
<dbReference type="InterPro" id="IPR003439">
    <property type="entry name" value="ABC_transporter-like_ATP-bd"/>
</dbReference>
<dbReference type="PROSITE" id="PS50929">
    <property type="entry name" value="ABC_TM1F"/>
    <property type="match status" value="2"/>
</dbReference>
<evidence type="ECO:0000256" key="10">
    <source>
        <dbReference type="SAM" id="Phobius"/>
    </source>
</evidence>
<feature type="transmembrane region" description="Helical" evidence="10">
    <location>
        <begin position="1047"/>
        <end position="1069"/>
    </location>
</feature>
<keyword evidence="7 10" id="KW-1133">Transmembrane helix</keyword>
<dbReference type="CDD" id="cd18606">
    <property type="entry name" value="ABC_6TM_YOR1_D2_like"/>
    <property type="match status" value="1"/>
</dbReference>
<dbReference type="GO" id="GO:0140359">
    <property type="term" value="F:ABC-type transporter activity"/>
    <property type="evidence" value="ECO:0007669"/>
    <property type="project" value="InterPro"/>
</dbReference>
<feature type="transmembrane region" description="Helical" evidence="10">
    <location>
        <begin position="301"/>
        <end position="321"/>
    </location>
</feature>
<feature type="compositionally biased region" description="Basic and acidic residues" evidence="9">
    <location>
        <begin position="101"/>
        <end position="110"/>
    </location>
</feature>
<dbReference type="CDD" id="cd03244">
    <property type="entry name" value="ABCC_MRP_domain2"/>
    <property type="match status" value="1"/>
</dbReference>
<dbReference type="CDD" id="cd03250">
    <property type="entry name" value="ABCC_MRP_domain1"/>
    <property type="match status" value="1"/>
</dbReference>
<dbReference type="FunFam" id="3.40.50.300:FF:000997">
    <property type="entry name" value="Multidrug resistance-associated protein 1"/>
    <property type="match status" value="1"/>
</dbReference>
<feature type="domain" description="ABC transporter" evidence="11">
    <location>
        <begin position="538"/>
        <end position="762"/>
    </location>
</feature>
<dbReference type="Gene3D" id="1.20.1560.10">
    <property type="entry name" value="ABC transporter type 1, transmembrane domain"/>
    <property type="match status" value="2"/>
</dbReference>
<dbReference type="FunFam" id="1.20.1560.10:FF:000010">
    <property type="entry name" value="Multidrug resistance-associated ABC transporter"/>
    <property type="match status" value="1"/>
</dbReference>
<dbReference type="InterPro" id="IPR036640">
    <property type="entry name" value="ABC1_TM_sf"/>
</dbReference>
<dbReference type="SUPFAM" id="SSF90123">
    <property type="entry name" value="ABC transporter transmembrane region"/>
    <property type="match status" value="2"/>
</dbReference>